<dbReference type="PROSITE" id="PS51482">
    <property type="entry name" value="DEGV"/>
    <property type="match status" value="1"/>
</dbReference>
<dbReference type="InterPro" id="IPR043168">
    <property type="entry name" value="DegV_C"/>
</dbReference>
<accession>A0A1D7ZUV3</accession>
<organism evidence="3 4">
    <name type="scientific">Limosilactobacillus fermentum</name>
    <name type="common">Lactobacillus fermentum</name>
    <dbReference type="NCBI Taxonomy" id="1613"/>
    <lineage>
        <taxon>Bacteria</taxon>
        <taxon>Bacillati</taxon>
        <taxon>Bacillota</taxon>
        <taxon>Bacilli</taxon>
        <taxon>Lactobacillales</taxon>
        <taxon>Lactobacillaceae</taxon>
        <taxon>Limosilactobacillus</taxon>
    </lineage>
</organism>
<dbReference type="InterPro" id="IPR003797">
    <property type="entry name" value="DegV"/>
</dbReference>
<sequence>MIQLILFTTMEDPTMKIAVVTDSTAYLSEEEVKANNIFVVPIPLIIDGQSYREGVDITNDEFYQKLATSTSFPSTSQPPLGELMELYQSLADQGYDTVISIHLTSAISGLMNTVTQLAEEMKDTIQIVPFDSHLTIRMMGYLALEAAKLAKQGDDLDDVTKKLREYRETFNNVFVVDDLQNLVRGWRLSNASAFVGSILKIKPLLTMHTANYAIEAFEKVRSMKKAKLRCEQIFDQDIAKLDYPVRAMVVHANAKEAGQEWLAKLQQDHPNVSFELSYFGPVIGTHLGQGALAITWMQDTRKKPLA</sequence>
<evidence type="ECO:0000256" key="2">
    <source>
        <dbReference type="ARBA" id="ARBA00023121"/>
    </source>
</evidence>
<reference evidence="3 4" key="1">
    <citation type="submission" date="2016-09" db="EMBL/GenBank/DDBJ databases">
        <title>Genome Sequence of the Lactobacillus fermentum strain NCC2970 (CNCM I-5068).</title>
        <authorList>
            <person name="Barretto C."/>
            <person name="Ngom-Bru C."/>
            <person name="Genevaz A."/>
            <person name="Fournier C."/>
            <person name="Moine D."/>
            <person name="Kassam M."/>
            <person name="Iltis A."/>
            <person name="Sagory-Zalkind P."/>
            <person name="Faucherand G."/>
            <person name="Descombes P."/>
            <person name="Duboux S."/>
        </authorList>
    </citation>
    <scope>NUCLEOTIDE SEQUENCE [LARGE SCALE GENOMIC DNA]</scope>
    <source>
        <strain evidence="3 4">NCC2970</strain>
    </source>
</reference>
<name>A0A1D7ZUV3_LIMFE</name>
<dbReference type="Pfam" id="PF02645">
    <property type="entry name" value="DegV"/>
    <property type="match status" value="1"/>
</dbReference>
<dbReference type="GO" id="GO:0008289">
    <property type="term" value="F:lipid binding"/>
    <property type="evidence" value="ECO:0007669"/>
    <property type="project" value="UniProtKB-KW"/>
</dbReference>
<evidence type="ECO:0000256" key="1">
    <source>
        <dbReference type="ARBA" id="ARBA00003238"/>
    </source>
</evidence>
<comment type="function">
    <text evidence="1">May bind long-chain fatty acids, such as palmitate, and may play a role in lipid transport or fatty acid metabolism.</text>
</comment>
<proteinExistence type="predicted"/>
<evidence type="ECO:0000313" key="3">
    <source>
        <dbReference type="EMBL" id="AOR73645.1"/>
    </source>
</evidence>
<gene>
    <name evidence="3" type="ORF">LACFE_CDS0165</name>
</gene>
<evidence type="ECO:0000313" key="4">
    <source>
        <dbReference type="Proteomes" id="UP000094714"/>
    </source>
</evidence>
<dbReference type="Gene3D" id="3.40.50.10170">
    <property type="match status" value="1"/>
</dbReference>
<dbReference type="Gene3D" id="3.30.1180.10">
    <property type="match status" value="1"/>
</dbReference>
<dbReference type="Proteomes" id="UP000094714">
    <property type="component" value="Chromosome"/>
</dbReference>
<dbReference type="InterPro" id="IPR050270">
    <property type="entry name" value="DegV_domain_contain"/>
</dbReference>
<dbReference type="PANTHER" id="PTHR33434:SF2">
    <property type="entry name" value="FATTY ACID-BINDING PROTEIN TM_1468"/>
    <property type="match status" value="1"/>
</dbReference>
<keyword evidence="2" id="KW-0446">Lipid-binding</keyword>
<dbReference type="EMBL" id="CP017151">
    <property type="protein sequence ID" value="AOR73645.1"/>
    <property type="molecule type" value="Genomic_DNA"/>
</dbReference>
<dbReference type="AlphaFoldDB" id="A0A1D7ZUV3"/>
<dbReference type="PANTHER" id="PTHR33434">
    <property type="entry name" value="DEGV DOMAIN-CONTAINING PROTEIN DR_1986-RELATED"/>
    <property type="match status" value="1"/>
</dbReference>
<protein>
    <submittedName>
        <fullName evidence="3">DegV family protein</fullName>
    </submittedName>
</protein>
<dbReference type="PATRIC" id="fig|1613.112.peg.175"/>
<dbReference type="NCBIfam" id="TIGR00762">
    <property type="entry name" value="DegV"/>
    <property type="match status" value="1"/>
</dbReference>
<dbReference type="SUPFAM" id="SSF82549">
    <property type="entry name" value="DAK1/DegV-like"/>
    <property type="match status" value="1"/>
</dbReference>